<dbReference type="AlphaFoldDB" id="A0A2P5XNK3"/>
<feature type="compositionally biased region" description="Polar residues" evidence="1">
    <location>
        <begin position="1"/>
        <end position="11"/>
    </location>
</feature>
<name>A0A2P5XNK3_GOSBA</name>
<reference evidence="3 4" key="1">
    <citation type="submission" date="2015-01" db="EMBL/GenBank/DDBJ databases">
        <title>Genome of allotetraploid Gossypium barbadense reveals genomic plasticity and fiber elongation in cotton evolution.</title>
        <authorList>
            <person name="Chen X."/>
            <person name="Liu X."/>
            <person name="Zhao B."/>
            <person name="Zheng H."/>
            <person name="Hu Y."/>
            <person name="Lu G."/>
            <person name="Yang C."/>
            <person name="Chen J."/>
            <person name="Shan C."/>
            <person name="Zhang L."/>
            <person name="Zhou Y."/>
            <person name="Wang L."/>
            <person name="Guo W."/>
            <person name="Bai Y."/>
            <person name="Ruan J."/>
            <person name="Shangguan X."/>
            <person name="Mao Y."/>
            <person name="Jiang J."/>
            <person name="Zhu Y."/>
            <person name="Lei J."/>
            <person name="Kang H."/>
            <person name="Chen S."/>
            <person name="He X."/>
            <person name="Wang R."/>
            <person name="Wang Y."/>
            <person name="Chen J."/>
            <person name="Wang L."/>
            <person name="Yu S."/>
            <person name="Wang B."/>
            <person name="Wei J."/>
            <person name="Song S."/>
            <person name="Lu X."/>
            <person name="Gao Z."/>
            <person name="Gu W."/>
            <person name="Deng X."/>
            <person name="Ma D."/>
            <person name="Wang S."/>
            <person name="Liang W."/>
            <person name="Fang L."/>
            <person name="Cai C."/>
            <person name="Zhu X."/>
            <person name="Zhou B."/>
            <person name="Zhang Y."/>
            <person name="Chen Z."/>
            <person name="Xu S."/>
            <person name="Zhu R."/>
            <person name="Wang S."/>
            <person name="Zhang T."/>
            <person name="Zhao G."/>
        </authorList>
    </citation>
    <scope>NUCLEOTIDE SEQUENCE [LARGE SCALE GENOMIC DNA]</scope>
    <source>
        <strain evidence="4">cv. Xinhai21</strain>
        <tissue evidence="3">Leaf</tissue>
    </source>
</reference>
<dbReference type="EMBL" id="KZ664529">
    <property type="protein sequence ID" value="PPS04938.1"/>
    <property type="molecule type" value="Genomic_DNA"/>
</dbReference>
<dbReference type="PANTHER" id="PTHR34969">
    <property type="entry name" value="OS01G0621700 PROTEIN"/>
    <property type="match status" value="1"/>
</dbReference>
<dbReference type="PROSITE" id="PS51757">
    <property type="entry name" value="TH1"/>
    <property type="match status" value="1"/>
</dbReference>
<protein>
    <recommendedName>
        <fullName evidence="2">TH1 domain-containing protein</fullName>
    </recommendedName>
</protein>
<dbReference type="Pfam" id="PF06017">
    <property type="entry name" value="Myosin_TH1"/>
    <property type="match status" value="1"/>
</dbReference>
<organism evidence="3 4">
    <name type="scientific">Gossypium barbadense</name>
    <name type="common">Sea Island cotton</name>
    <name type="synonym">Hibiscus barbadensis</name>
    <dbReference type="NCBI Taxonomy" id="3634"/>
    <lineage>
        <taxon>Eukaryota</taxon>
        <taxon>Viridiplantae</taxon>
        <taxon>Streptophyta</taxon>
        <taxon>Embryophyta</taxon>
        <taxon>Tracheophyta</taxon>
        <taxon>Spermatophyta</taxon>
        <taxon>Magnoliopsida</taxon>
        <taxon>eudicotyledons</taxon>
        <taxon>Gunneridae</taxon>
        <taxon>Pentapetalae</taxon>
        <taxon>rosids</taxon>
        <taxon>malvids</taxon>
        <taxon>Malvales</taxon>
        <taxon>Malvaceae</taxon>
        <taxon>Malvoideae</taxon>
        <taxon>Gossypium</taxon>
    </lineage>
</organism>
<dbReference type="GO" id="GO:0003774">
    <property type="term" value="F:cytoskeletal motor activity"/>
    <property type="evidence" value="ECO:0007669"/>
    <property type="project" value="InterPro"/>
</dbReference>
<accession>A0A2P5XNK3</accession>
<dbReference type="OrthoDB" id="6108017at2759"/>
<evidence type="ECO:0000313" key="4">
    <source>
        <dbReference type="Proteomes" id="UP000239757"/>
    </source>
</evidence>
<dbReference type="PANTHER" id="PTHR34969:SF1">
    <property type="entry name" value="TH1 DOMAIN-CONTAINING PROTEIN"/>
    <property type="match status" value="1"/>
</dbReference>
<feature type="compositionally biased region" description="Acidic residues" evidence="1">
    <location>
        <begin position="25"/>
        <end position="35"/>
    </location>
</feature>
<evidence type="ECO:0000256" key="1">
    <source>
        <dbReference type="SAM" id="MobiDB-lite"/>
    </source>
</evidence>
<evidence type="ECO:0000313" key="3">
    <source>
        <dbReference type="EMBL" id="PPS04938.1"/>
    </source>
</evidence>
<evidence type="ECO:0000259" key="2">
    <source>
        <dbReference type="PROSITE" id="PS51757"/>
    </source>
</evidence>
<dbReference type="InterPro" id="IPR010926">
    <property type="entry name" value="Myosin_TH1"/>
</dbReference>
<gene>
    <name evidence="3" type="ORF">GOBAR_AA15740</name>
</gene>
<proteinExistence type="predicted"/>
<feature type="domain" description="TH1" evidence="2">
    <location>
        <begin position="32"/>
        <end position="212"/>
    </location>
</feature>
<sequence>MSRYRAQQQASVDEPEPNPQGEDHVPDDEQQDENDKDSQPSEPKGDYLNVASRPFLMKILQKQGDSKVLFADKVLKFSASGKMKRRNLIITDFAVYIVDPETDGLKRRIALATVDKMCLSDLNDNFFSIIIPTEYDLLMASTRKTEIATCLFEAIKTSAQYELEVSFSSFLTVSNSNHIVNNVCLCFSQSHASIAYRFEYNATADLVKEVQFEEVEGGVRTRILMKK</sequence>
<dbReference type="GO" id="GO:0016459">
    <property type="term" value="C:myosin complex"/>
    <property type="evidence" value="ECO:0007669"/>
    <property type="project" value="InterPro"/>
</dbReference>
<feature type="compositionally biased region" description="Basic and acidic residues" evidence="1">
    <location>
        <begin position="36"/>
        <end position="45"/>
    </location>
</feature>
<feature type="region of interest" description="Disordered" evidence="1">
    <location>
        <begin position="1"/>
        <end position="47"/>
    </location>
</feature>
<dbReference type="Proteomes" id="UP000239757">
    <property type="component" value="Unassembled WGS sequence"/>
</dbReference>